<keyword evidence="2" id="KW-1185">Reference proteome</keyword>
<organism evidence="1 2">
    <name type="scientific">Enterococcus phage MDA2</name>
    <dbReference type="NCBI Taxonomy" id="2816459"/>
    <lineage>
        <taxon>Viruses</taxon>
        <taxon>Duplodnaviria</taxon>
        <taxon>Heunggongvirae</taxon>
        <taxon>Uroviricota</taxon>
        <taxon>Caudoviricetes</taxon>
        <taxon>Herelleviridae</taxon>
        <taxon>Brockvirinae</taxon>
        <taxon>Kochikohdavirus</taxon>
        <taxon>Kochikohdavirus mda2</taxon>
    </lineage>
</organism>
<sequence length="33" mass="3957">MRHILHSFVPHIFNKKNLNILLTTHTKTDILFL</sequence>
<dbReference type="Proteomes" id="UP000828118">
    <property type="component" value="Segment"/>
</dbReference>
<evidence type="ECO:0000313" key="2">
    <source>
        <dbReference type="Proteomes" id="UP000828118"/>
    </source>
</evidence>
<protein>
    <submittedName>
        <fullName evidence="1">Uncharacterized protein</fullName>
    </submittedName>
</protein>
<evidence type="ECO:0000313" key="1">
    <source>
        <dbReference type="EMBL" id="QVW28098.1"/>
    </source>
</evidence>
<reference evidence="1 2" key="1">
    <citation type="submission" date="2021-02" db="EMBL/GenBank/DDBJ databases">
        <title>Isolation and Efficacy of Vancomycin Resistant Enterococci-specific Bacteriophages in Wax Moth Larvae Model Galleria mellonella.</title>
        <authorList>
            <person name="El Haddad L."/>
            <person name="Harb C.P."/>
            <person name="Clark J.R."/>
            <person name="Terwilliger A.L."/>
            <person name="Chaftari C."/>
            <person name="Duna M."/>
            <person name="Youssef S."/>
            <person name="Stibich M."/>
            <person name="Maresso A."/>
            <person name="Chemaly R.F."/>
        </authorList>
    </citation>
    <scope>NUCLEOTIDE SEQUENCE [LARGE SCALE GENOMIC DNA]</scope>
</reference>
<proteinExistence type="predicted"/>
<dbReference type="EMBL" id="MW633168">
    <property type="protein sequence ID" value="QVW28098.1"/>
    <property type="molecule type" value="Genomic_DNA"/>
</dbReference>
<accession>A0AAE7RKJ3</accession>
<name>A0AAE7RKJ3_9CAUD</name>